<dbReference type="AlphaFoldDB" id="A0A1Y2G1D6"/>
<dbReference type="OrthoDB" id="10264544at2759"/>
<keyword evidence="2" id="KW-0507">mRNA processing</keyword>
<evidence type="ECO:0000256" key="3">
    <source>
        <dbReference type="ARBA" id="ARBA00023187"/>
    </source>
</evidence>
<feature type="domain" description="Pre-mRNA-splicing factor 3" evidence="7">
    <location>
        <begin position="213"/>
        <end position="411"/>
    </location>
</feature>
<organism evidence="8 9">
    <name type="scientific">Leucosporidium creatinivorum</name>
    <dbReference type="NCBI Taxonomy" id="106004"/>
    <lineage>
        <taxon>Eukaryota</taxon>
        <taxon>Fungi</taxon>
        <taxon>Dikarya</taxon>
        <taxon>Basidiomycota</taxon>
        <taxon>Pucciniomycotina</taxon>
        <taxon>Microbotryomycetes</taxon>
        <taxon>Leucosporidiales</taxon>
        <taxon>Leucosporidium</taxon>
    </lineage>
</organism>
<dbReference type="FunCoup" id="A0A1Y2G1D6">
    <property type="interactions" value="544"/>
</dbReference>
<dbReference type="EMBL" id="MCGR01000005">
    <property type="protein sequence ID" value="ORY89782.1"/>
    <property type="molecule type" value="Genomic_DNA"/>
</dbReference>
<reference evidence="8 9" key="1">
    <citation type="submission" date="2016-07" db="EMBL/GenBank/DDBJ databases">
        <title>Pervasive Adenine N6-methylation of Active Genes in Fungi.</title>
        <authorList>
            <consortium name="DOE Joint Genome Institute"/>
            <person name="Mondo S.J."/>
            <person name="Dannebaum R.O."/>
            <person name="Kuo R.C."/>
            <person name="Labutti K."/>
            <person name="Haridas S."/>
            <person name="Kuo A."/>
            <person name="Salamov A."/>
            <person name="Ahrendt S.R."/>
            <person name="Lipzen A."/>
            <person name="Sullivan W."/>
            <person name="Andreopoulos W.B."/>
            <person name="Clum A."/>
            <person name="Lindquist E."/>
            <person name="Daum C."/>
            <person name="Ramamoorthy G.K."/>
            <person name="Gryganskyi A."/>
            <person name="Culley D."/>
            <person name="Magnuson J.K."/>
            <person name="James T.Y."/>
            <person name="O'Malley M.A."/>
            <person name="Stajich J.E."/>
            <person name="Spatafora J.W."/>
            <person name="Visel A."/>
            <person name="Grigoriev I.V."/>
        </authorList>
    </citation>
    <scope>NUCLEOTIDE SEQUENCE [LARGE SCALE GENOMIC DNA]</scope>
    <source>
        <strain evidence="8 9">62-1032</strain>
    </source>
</reference>
<dbReference type="Pfam" id="PF08572">
    <property type="entry name" value="PRP3"/>
    <property type="match status" value="1"/>
</dbReference>
<feature type="region of interest" description="Disordered" evidence="5">
    <location>
        <begin position="33"/>
        <end position="186"/>
    </location>
</feature>
<evidence type="ECO:0000259" key="7">
    <source>
        <dbReference type="Pfam" id="PF08572"/>
    </source>
</evidence>
<dbReference type="PANTHER" id="PTHR14212:SF0">
    <property type="entry name" value="U4_U6 SMALL NUCLEAR RIBONUCLEOPROTEIN PRP3"/>
    <property type="match status" value="1"/>
</dbReference>
<dbReference type="GO" id="GO:0046540">
    <property type="term" value="C:U4/U6 x U5 tri-snRNP complex"/>
    <property type="evidence" value="ECO:0007669"/>
    <property type="project" value="InterPro"/>
</dbReference>
<keyword evidence="3" id="KW-0508">mRNA splicing</keyword>
<feature type="region of interest" description="Disordered" evidence="5">
    <location>
        <begin position="498"/>
        <end position="522"/>
    </location>
</feature>
<name>A0A1Y2G1D6_9BASI</name>
<dbReference type="Pfam" id="PF06544">
    <property type="entry name" value="Prp3_C"/>
    <property type="match status" value="1"/>
</dbReference>
<evidence type="ECO:0000256" key="5">
    <source>
        <dbReference type="SAM" id="MobiDB-lite"/>
    </source>
</evidence>
<dbReference type="STRING" id="106004.A0A1Y2G1D6"/>
<dbReference type="InterPro" id="IPR010541">
    <property type="entry name" value="Prp3_C"/>
</dbReference>
<evidence type="ECO:0000256" key="1">
    <source>
        <dbReference type="ARBA" id="ARBA00004123"/>
    </source>
</evidence>
<dbReference type="InterPro" id="IPR013881">
    <property type="entry name" value="Pre-mRNA_splic_Prp3_dom"/>
</dbReference>
<dbReference type="GO" id="GO:0000398">
    <property type="term" value="P:mRNA splicing, via spliceosome"/>
    <property type="evidence" value="ECO:0007669"/>
    <property type="project" value="InterPro"/>
</dbReference>
<feature type="compositionally biased region" description="Pro residues" evidence="5">
    <location>
        <begin position="48"/>
        <end position="70"/>
    </location>
</feature>
<comment type="subcellular location">
    <subcellularLocation>
        <location evidence="1">Nucleus</location>
    </subcellularLocation>
</comment>
<protein>
    <submittedName>
        <fullName evidence="8">Pre-mRNA processing factor 3-domain-containing protein</fullName>
    </submittedName>
</protein>
<evidence type="ECO:0000256" key="2">
    <source>
        <dbReference type="ARBA" id="ARBA00022664"/>
    </source>
</evidence>
<evidence type="ECO:0000259" key="6">
    <source>
        <dbReference type="Pfam" id="PF06544"/>
    </source>
</evidence>
<gene>
    <name evidence="8" type="ORF">BCR35DRAFT_262025</name>
</gene>
<comment type="caution">
    <text evidence="8">The sequence shown here is derived from an EMBL/GenBank/DDBJ whole genome shotgun (WGS) entry which is preliminary data.</text>
</comment>
<accession>A0A1Y2G1D6</accession>
<dbReference type="CDD" id="cd24162">
    <property type="entry name" value="Prp3_C"/>
    <property type="match status" value="1"/>
</dbReference>
<feature type="compositionally biased region" description="Pro residues" evidence="5">
    <location>
        <begin position="168"/>
        <end position="181"/>
    </location>
</feature>
<dbReference type="PANTHER" id="PTHR14212">
    <property type="entry name" value="U4/U6-ASSOCIATED RNA SPLICING FACTOR-RELATED"/>
    <property type="match status" value="1"/>
</dbReference>
<evidence type="ECO:0000313" key="8">
    <source>
        <dbReference type="EMBL" id="ORY89782.1"/>
    </source>
</evidence>
<proteinExistence type="predicted"/>
<dbReference type="InParanoid" id="A0A1Y2G1D6"/>
<dbReference type="InterPro" id="IPR027104">
    <property type="entry name" value="Prp3"/>
</dbReference>
<evidence type="ECO:0000313" key="9">
    <source>
        <dbReference type="Proteomes" id="UP000193467"/>
    </source>
</evidence>
<keyword evidence="9" id="KW-1185">Reference proteome</keyword>
<sequence length="584" mass="64075">MPPSNLPPAPPPTGGAGGIDIMAKRAEIQAKLAAMRKLAPGGGAASTPSPPPPSSLPPPPPSLPAVPGLPRPNLDPDLAKKVADAKRLVESMQAKKRAAAMPANPYLSGAQPKKSDPELDPSLAGRGGLAMAAHPLLMDNSAPVAQTRKDRYRPMAPKFSSTKANARLPPPPPPKAAPSPAPEATADTLVDTPFYDPRLGYGSAGATGRSHMGRGHARETLKFNQKGKFVKLGEAIRAEARMEDLKKRILESARKAGLESEMEDQARVIKRPAPPEIEWWDAPFLEEKTYESFKPEALETSAAITIYVQHPIQIPAPQDKIKVEPKALFLTKKEMKKMRKQRRMAALKDRQDRVKMGLLPPDPPKVKLSNMMRVLTHEAVNDPTKVEAQVRREMVAREKGHIKMNQERKLTDEERKAKAQAKADADAAKGIGALVFKVRYLSNPSHKYKVKKNAIDDHLTGVICHNPRFCLVVVEGGAKGLKHYRNLMLNRIDWTEETRLREGDEPAPPPASTESIGGPMDELAQPQSLADNYCTLIWEGQHRERMFREIRNANCPSEAAVKEALGPKLEGLWDVAKIEVKEED</sequence>
<evidence type="ECO:0000256" key="4">
    <source>
        <dbReference type="ARBA" id="ARBA00023242"/>
    </source>
</evidence>
<feature type="domain" description="Small nuclear ribonucleoprotein Prp3 C-terminal" evidence="6">
    <location>
        <begin position="435"/>
        <end position="576"/>
    </location>
</feature>
<keyword evidence="4" id="KW-0539">Nucleus</keyword>
<dbReference type="Proteomes" id="UP000193467">
    <property type="component" value="Unassembled WGS sequence"/>
</dbReference>
<feature type="compositionally biased region" description="Basic and acidic residues" evidence="5">
    <location>
        <begin position="77"/>
        <end position="89"/>
    </location>
</feature>